<dbReference type="Proteomes" id="UP000092382">
    <property type="component" value="Unassembled WGS sequence"/>
</dbReference>
<reference evidence="1 2" key="1">
    <citation type="submission" date="2015-09" db="EMBL/GenBank/DDBJ databases">
        <title>Whole genome shotgun sequence assembly of Aphanizomenon flos-aquae UKL13.</title>
        <authorList>
            <person name="Driscoll C."/>
        </authorList>
    </citation>
    <scope>NUCLEOTIDE SEQUENCE [LARGE SCALE GENOMIC DNA]</scope>
    <source>
        <strain evidence="1">MDT13</strain>
    </source>
</reference>
<organism evidence="1 2">
    <name type="scientific">Aphanizomenon flos-aquae LD13</name>
    <dbReference type="NCBI Taxonomy" id="1710894"/>
    <lineage>
        <taxon>Bacteria</taxon>
        <taxon>Bacillati</taxon>
        <taxon>Cyanobacteriota</taxon>
        <taxon>Cyanophyceae</taxon>
        <taxon>Nostocales</taxon>
        <taxon>Aphanizomenonaceae</taxon>
        <taxon>Aphanizomenon</taxon>
    </lineage>
</organism>
<accession>A0A1B7W0L1</accession>
<dbReference type="Pfam" id="PF03747">
    <property type="entry name" value="ADP_ribosyl_GH"/>
    <property type="match status" value="1"/>
</dbReference>
<evidence type="ECO:0000313" key="2">
    <source>
        <dbReference type="Proteomes" id="UP000092382"/>
    </source>
</evidence>
<name>A0A1B7W0L1_APHFL</name>
<dbReference type="SUPFAM" id="SSF101478">
    <property type="entry name" value="ADP-ribosylglycohydrolase"/>
    <property type="match status" value="1"/>
</dbReference>
<dbReference type="AlphaFoldDB" id="A0A1B7W0L1"/>
<dbReference type="STRING" id="1803587.GCA_001593825_01040"/>
<comment type="caution">
    <text evidence="1">The sequence shown here is derived from an EMBL/GenBank/DDBJ whole genome shotgun (WGS) entry which is preliminary data.</text>
</comment>
<proteinExistence type="predicted"/>
<evidence type="ECO:0000313" key="1">
    <source>
        <dbReference type="EMBL" id="OBQ26759.1"/>
    </source>
</evidence>
<dbReference type="InterPro" id="IPR005502">
    <property type="entry name" value="Ribosyl_crysJ1"/>
</dbReference>
<dbReference type="Gene3D" id="1.10.4080.10">
    <property type="entry name" value="ADP-ribosylation/Crystallin J1"/>
    <property type="match status" value="1"/>
</dbReference>
<gene>
    <name evidence="1" type="ORF">AN481_03395</name>
</gene>
<protein>
    <recommendedName>
        <fullName evidence="3">ADP-ribosylglycohydrolase</fullName>
    </recommendedName>
</protein>
<dbReference type="EMBL" id="LJOY01000007">
    <property type="protein sequence ID" value="OBQ26759.1"/>
    <property type="molecule type" value="Genomic_DNA"/>
</dbReference>
<dbReference type="InterPro" id="IPR036705">
    <property type="entry name" value="Ribosyl_crysJ1_sf"/>
</dbReference>
<sequence>MRYSLINRVRGAFLGAFLGESLSNPKSFTLGRIAVLGTESLISLGKLDVDDWLKRQQQTGIKLEPNIDSWGQIILATLPVVIFFHENPVKMAENILELQQIFNWQHESVIKDASLIIGYAIAQSLNEKLNPRTLISEIVSFLDQTSNPSSSSIPQQLIKVNNLLQTVTGIETAQRELTSPEKLISNIGLAFYCFLSTLEDFPLTVLRANQNHEFANQNVTGAIAGTLSGTYNSIVSIPVNWQISPSVTNSPVWGLENFAQMLKLTDTMMAVWSGVYNCGDNFGECVETGYTVFAAPHIIRRR</sequence>
<evidence type="ECO:0008006" key="3">
    <source>
        <dbReference type="Google" id="ProtNLM"/>
    </source>
</evidence>
<dbReference type="PATRIC" id="fig|1710894.3.peg.938"/>